<protein>
    <submittedName>
        <fullName evidence="3">CRAT</fullName>
    </submittedName>
</protein>
<evidence type="ECO:0000313" key="4">
    <source>
        <dbReference type="Proteomes" id="UP001235939"/>
    </source>
</evidence>
<keyword evidence="1" id="KW-0012">Acyltransferase</keyword>
<evidence type="ECO:0000256" key="1">
    <source>
        <dbReference type="ARBA" id="ARBA00023315"/>
    </source>
</evidence>
<dbReference type="InterPro" id="IPR042231">
    <property type="entry name" value="Cho/carn_acyl_trans_2"/>
</dbReference>
<dbReference type="Gene3D" id="3.30.559.70">
    <property type="entry name" value="Choline/Carnitine o-acyltransferase, domain 2"/>
    <property type="match status" value="1"/>
</dbReference>
<organism evidence="3 4">
    <name type="scientific">Cordylochernes scorpioides</name>
    <dbReference type="NCBI Taxonomy" id="51811"/>
    <lineage>
        <taxon>Eukaryota</taxon>
        <taxon>Metazoa</taxon>
        <taxon>Ecdysozoa</taxon>
        <taxon>Arthropoda</taxon>
        <taxon>Chelicerata</taxon>
        <taxon>Arachnida</taxon>
        <taxon>Pseudoscorpiones</taxon>
        <taxon>Cheliferoidea</taxon>
        <taxon>Chernetidae</taxon>
        <taxon>Cordylochernes</taxon>
    </lineage>
</organism>
<evidence type="ECO:0000259" key="2">
    <source>
        <dbReference type="Pfam" id="PF00755"/>
    </source>
</evidence>
<feature type="domain" description="Choline/carnitine acyltransferase" evidence="2">
    <location>
        <begin position="2"/>
        <end position="121"/>
    </location>
</feature>
<evidence type="ECO:0000313" key="3">
    <source>
        <dbReference type="EMBL" id="UYV77451.1"/>
    </source>
</evidence>
<dbReference type="PANTHER" id="PTHR22589:SF103">
    <property type="entry name" value="CARNITINE O-ACETYL-TRANSFERASE, ISOFORM A-RELATED"/>
    <property type="match status" value="1"/>
</dbReference>
<dbReference type="SUPFAM" id="SSF52777">
    <property type="entry name" value="CoA-dependent acyltransferases"/>
    <property type="match status" value="1"/>
</dbReference>
<sequence>MVRGILDYDMMINRQSLPLEQAGGAPLDMSQYYKLLGTCRIPHIPADALEFHTSSHIVVCHRNNFFEMATCHPDGDPLTEGELLHQLKDIEANSKHAQAPIGVLTTEHRDRWAKAYKTLCRGNQLFIPL</sequence>
<name>A0ABY6L8I1_9ARAC</name>
<dbReference type="InterPro" id="IPR039551">
    <property type="entry name" value="Cho/carn_acyl_trans"/>
</dbReference>
<keyword evidence="1" id="KW-0808">Transferase</keyword>
<keyword evidence="4" id="KW-1185">Reference proteome</keyword>
<accession>A0ABY6L8I1</accession>
<dbReference type="Pfam" id="PF00755">
    <property type="entry name" value="Carn_acyltransf"/>
    <property type="match status" value="1"/>
</dbReference>
<dbReference type="InterPro" id="IPR000542">
    <property type="entry name" value="Carn_acyl_trans"/>
</dbReference>
<dbReference type="EMBL" id="CP092877">
    <property type="protein sequence ID" value="UYV77451.1"/>
    <property type="molecule type" value="Genomic_DNA"/>
</dbReference>
<dbReference type="Proteomes" id="UP001235939">
    <property type="component" value="Chromosome 15"/>
</dbReference>
<reference evidence="3 4" key="1">
    <citation type="submission" date="2022-01" db="EMBL/GenBank/DDBJ databases">
        <title>A chromosomal length assembly of Cordylochernes scorpioides.</title>
        <authorList>
            <person name="Zeh D."/>
            <person name="Zeh J."/>
        </authorList>
    </citation>
    <scope>NUCLEOTIDE SEQUENCE [LARGE SCALE GENOMIC DNA]</scope>
    <source>
        <strain evidence="3">IN4F17</strain>
        <tissue evidence="3">Whole Body</tissue>
    </source>
</reference>
<dbReference type="PANTHER" id="PTHR22589">
    <property type="entry name" value="CARNITINE O-ACYLTRANSFERASE"/>
    <property type="match status" value="1"/>
</dbReference>
<gene>
    <name evidence="3" type="ORF">LAZ67_15001052</name>
</gene>
<proteinExistence type="predicted"/>